<dbReference type="SUPFAM" id="SSF110296">
    <property type="entry name" value="Oligoxyloglucan reducing end-specific cellobiohydrolase"/>
    <property type="match status" value="1"/>
</dbReference>
<dbReference type="AlphaFoldDB" id="A0A5C4RPG2"/>
<dbReference type="Proteomes" id="UP000305760">
    <property type="component" value="Unassembled WGS sequence"/>
</dbReference>
<dbReference type="PANTHER" id="PTHR43739:SF5">
    <property type="entry name" value="EXO-ALPHA-SIALIDASE"/>
    <property type="match status" value="1"/>
</dbReference>
<protein>
    <submittedName>
        <fullName evidence="1">Exo-alpha-sialidase</fullName>
    </submittedName>
</protein>
<accession>A0A5C4RPG2</accession>
<sequence>MSDTLLVSTRKGLFVLRRGRAGWENEHVAFLGDKVALALADPRDGAWYAALDLGHFGAKLQRSEDRGRTWTELAVPAYGEHDTVAVGDGKPPKPAVLELIWSLEAGGADQPGRLWAGTIPGGLFRSDDHGASWRLMRGLWDQPARAGWFGGGYDSPGIHSVCVDPRDPRCIRIAVSCGGVWRSDDDGASWRVTSDGMFADYMPEDRRYDPVIQDPHRMVQCGAAPDTLWVQHHNGVFRSDDGGGRWHEVPAVKPSVFGFAVGVHPHDPATAWFVPAIKDERRVPVDGRLVVARTRDRGAHFDVLSQGLPHDPAYDLVYRHGLAVDATGERIAIGSTTGGLWISHDQGERWTAPALRLPPIHALTFA</sequence>
<dbReference type="GO" id="GO:0010411">
    <property type="term" value="P:xyloglucan metabolic process"/>
    <property type="evidence" value="ECO:0007669"/>
    <property type="project" value="TreeGrafter"/>
</dbReference>
<dbReference type="CDD" id="cd15482">
    <property type="entry name" value="Sialidase_non-viral"/>
    <property type="match status" value="1"/>
</dbReference>
<evidence type="ECO:0000313" key="2">
    <source>
        <dbReference type="Proteomes" id="UP000305760"/>
    </source>
</evidence>
<proteinExistence type="predicted"/>
<dbReference type="InterPro" id="IPR015943">
    <property type="entry name" value="WD40/YVTN_repeat-like_dom_sf"/>
</dbReference>
<dbReference type="RefSeq" id="WP_139449326.1">
    <property type="nucleotide sequence ID" value="NZ_SMDR01000003.1"/>
</dbReference>
<keyword evidence="2" id="KW-1185">Reference proteome</keyword>
<dbReference type="InterPro" id="IPR052025">
    <property type="entry name" value="Xyloglucanase_GH74"/>
</dbReference>
<dbReference type="Gene3D" id="2.130.10.10">
    <property type="entry name" value="YVTN repeat-like/Quinoprotein amine dehydrogenase"/>
    <property type="match status" value="1"/>
</dbReference>
<organism evidence="1 2">
    <name type="scientific">Arenimonas terrae</name>
    <dbReference type="NCBI Taxonomy" id="2546226"/>
    <lineage>
        <taxon>Bacteria</taxon>
        <taxon>Pseudomonadati</taxon>
        <taxon>Pseudomonadota</taxon>
        <taxon>Gammaproteobacteria</taxon>
        <taxon>Lysobacterales</taxon>
        <taxon>Lysobacteraceae</taxon>
        <taxon>Arenimonas</taxon>
    </lineage>
</organism>
<dbReference type="OrthoDB" id="5711096at2"/>
<name>A0A5C4RPG2_9GAMM</name>
<comment type="caution">
    <text evidence="1">The sequence shown here is derived from an EMBL/GenBank/DDBJ whole genome shotgun (WGS) entry which is preliminary data.</text>
</comment>
<reference evidence="1 2" key="1">
    <citation type="submission" date="2019-03" db="EMBL/GenBank/DDBJ databases">
        <title>Arenimonas daejeonensis sp. nov., isolated from compost.</title>
        <authorList>
            <person name="Jeon C.O."/>
        </authorList>
    </citation>
    <scope>NUCLEOTIDE SEQUENCE [LARGE SCALE GENOMIC DNA]</scope>
    <source>
        <strain evidence="1 2">R29</strain>
    </source>
</reference>
<dbReference type="EMBL" id="SMDR01000003">
    <property type="protein sequence ID" value="TNJ33143.1"/>
    <property type="molecule type" value="Genomic_DNA"/>
</dbReference>
<gene>
    <name evidence="1" type="ORF">E1B00_12630</name>
</gene>
<evidence type="ECO:0000313" key="1">
    <source>
        <dbReference type="EMBL" id="TNJ33143.1"/>
    </source>
</evidence>
<dbReference type="PANTHER" id="PTHR43739">
    <property type="entry name" value="XYLOGLUCANASE (EUROFUNG)"/>
    <property type="match status" value="1"/>
</dbReference>